<protein>
    <submittedName>
        <fullName evidence="2">Uncharacterized protein</fullName>
    </submittedName>
</protein>
<accession>A0A6V6Z3X2</accession>
<proteinExistence type="predicted"/>
<dbReference type="AlphaFoldDB" id="A0A6V6Z3X2"/>
<gene>
    <name evidence="2" type="ORF">FLAT13_03244</name>
</gene>
<evidence type="ECO:0000313" key="2">
    <source>
        <dbReference type="EMBL" id="CAD0006289.1"/>
    </source>
</evidence>
<organism evidence="2 3">
    <name type="scientific">Flavobacterium salmonis</name>
    <dbReference type="NCBI Taxonomy" id="2654844"/>
    <lineage>
        <taxon>Bacteria</taxon>
        <taxon>Pseudomonadati</taxon>
        <taxon>Bacteroidota</taxon>
        <taxon>Flavobacteriia</taxon>
        <taxon>Flavobacteriales</taxon>
        <taxon>Flavobacteriaceae</taxon>
        <taxon>Flavobacterium</taxon>
    </lineage>
</organism>
<evidence type="ECO:0000313" key="3">
    <source>
        <dbReference type="Proteomes" id="UP000530060"/>
    </source>
</evidence>
<feature type="region of interest" description="Disordered" evidence="1">
    <location>
        <begin position="1"/>
        <end position="20"/>
    </location>
</feature>
<dbReference type="RefSeq" id="WP_180909581.1">
    <property type="nucleotide sequence ID" value="NZ_CAIJDP010000078.1"/>
</dbReference>
<sequence>MQKFGVETHPIKKNKNHSTEPIHTQIAKDALHPLNPLASELAKIAVQDVAQKILEIWKTNSDPTGEQLAKYVINKYTIHPVYQAADWANKAVNIWIEENDTIIPRLQSATPYEHAEKVTERAISNKKVQEILNYFK</sequence>
<keyword evidence="3" id="KW-1185">Reference proteome</keyword>
<reference evidence="2 3" key="1">
    <citation type="submission" date="2020-06" db="EMBL/GenBank/DDBJ databases">
        <authorList>
            <person name="Criscuolo A."/>
        </authorList>
    </citation>
    <scope>NUCLEOTIDE SEQUENCE [LARGE SCALE GENOMIC DNA]</scope>
    <source>
        <strain evidence="3">CIP 111411</strain>
    </source>
</reference>
<name>A0A6V6Z3X2_9FLAO</name>
<evidence type="ECO:0000256" key="1">
    <source>
        <dbReference type="SAM" id="MobiDB-lite"/>
    </source>
</evidence>
<dbReference type="EMBL" id="CAIJDP010000078">
    <property type="protein sequence ID" value="CAD0006289.1"/>
    <property type="molecule type" value="Genomic_DNA"/>
</dbReference>
<dbReference type="Proteomes" id="UP000530060">
    <property type="component" value="Unassembled WGS sequence"/>
</dbReference>
<comment type="caution">
    <text evidence="2">The sequence shown here is derived from an EMBL/GenBank/DDBJ whole genome shotgun (WGS) entry which is preliminary data.</text>
</comment>